<feature type="transmembrane region" description="Helical" evidence="6">
    <location>
        <begin position="281"/>
        <end position="301"/>
    </location>
</feature>
<keyword evidence="4 6" id="KW-0472">Membrane</keyword>
<evidence type="ECO:0000256" key="2">
    <source>
        <dbReference type="ARBA" id="ARBA00022692"/>
    </source>
</evidence>
<feature type="transmembrane region" description="Helical" evidence="6">
    <location>
        <begin position="34"/>
        <end position="52"/>
    </location>
</feature>
<dbReference type="GO" id="GO:0005886">
    <property type="term" value="C:plasma membrane"/>
    <property type="evidence" value="ECO:0007669"/>
    <property type="project" value="UniProtKB-SubCell"/>
</dbReference>
<keyword evidence="3 6" id="KW-1133">Transmembrane helix</keyword>
<dbReference type="Proteomes" id="UP000618733">
    <property type="component" value="Unassembled WGS sequence"/>
</dbReference>
<keyword evidence="9" id="KW-1185">Reference proteome</keyword>
<feature type="domain" description="Major facilitator superfamily (MFS) profile" evidence="7">
    <location>
        <begin position="242"/>
        <end position="425"/>
    </location>
</feature>
<feature type="transmembrane region" description="Helical" evidence="6">
    <location>
        <begin position="362"/>
        <end position="384"/>
    </location>
</feature>
<name>A0A934QDA7_9MICO</name>
<keyword evidence="2 6" id="KW-0812">Transmembrane</keyword>
<dbReference type="InterPro" id="IPR036259">
    <property type="entry name" value="MFS_trans_sf"/>
</dbReference>
<feature type="transmembrane region" description="Helical" evidence="6">
    <location>
        <begin position="89"/>
        <end position="108"/>
    </location>
</feature>
<dbReference type="Gene3D" id="1.20.1250.20">
    <property type="entry name" value="MFS general substrate transporter like domains"/>
    <property type="match status" value="2"/>
</dbReference>
<evidence type="ECO:0000256" key="4">
    <source>
        <dbReference type="ARBA" id="ARBA00023136"/>
    </source>
</evidence>
<evidence type="ECO:0000256" key="3">
    <source>
        <dbReference type="ARBA" id="ARBA00022989"/>
    </source>
</evidence>
<dbReference type="SUPFAM" id="SSF103473">
    <property type="entry name" value="MFS general substrate transporter"/>
    <property type="match status" value="1"/>
</dbReference>
<comment type="subcellular location">
    <subcellularLocation>
        <location evidence="1">Cell membrane</location>
        <topology evidence="1">Multi-pass membrane protein</topology>
    </subcellularLocation>
</comment>
<feature type="transmembrane region" description="Helical" evidence="6">
    <location>
        <begin position="64"/>
        <end position="83"/>
    </location>
</feature>
<proteinExistence type="predicted"/>
<feature type="compositionally biased region" description="Low complexity" evidence="5">
    <location>
        <begin position="206"/>
        <end position="221"/>
    </location>
</feature>
<dbReference type="PANTHER" id="PTHR23514:SF13">
    <property type="entry name" value="INNER MEMBRANE PROTEIN YBJJ"/>
    <property type="match status" value="1"/>
</dbReference>
<dbReference type="CDD" id="cd17393">
    <property type="entry name" value="MFS_MosC_like"/>
    <property type="match status" value="1"/>
</dbReference>
<accession>A0A934QDA7</accession>
<feature type="transmembrane region" description="Helical" evidence="6">
    <location>
        <begin position="396"/>
        <end position="414"/>
    </location>
</feature>
<organism evidence="8 9">
    <name type="scientific">Leucobacter edaphi</name>
    <dbReference type="NCBI Taxonomy" id="2796472"/>
    <lineage>
        <taxon>Bacteria</taxon>
        <taxon>Bacillati</taxon>
        <taxon>Actinomycetota</taxon>
        <taxon>Actinomycetes</taxon>
        <taxon>Micrococcales</taxon>
        <taxon>Microbacteriaceae</taxon>
        <taxon>Leucobacter</taxon>
    </lineage>
</organism>
<dbReference type="InterPro" id="IPR051788">
    <property type="entry name" value="MFS_Transporter"/>
</dbReference>
<feature type="transmembrane region" description="Helical" evidence="6">
    <location>
        <begin position="333"/>
        <end position="355"/>
    </location>
</feature>
<dbReference type="PROSITE" id="PS50850">
    <property type="entry name" value="MFS"/>
    <property type="match status" value="1"/>
</dbReference>
<evidence type="ECO:0000313" key="8">
    <source>
        <dbReference type="EMBL" id="MBK0422113.1"/>
    </source>
</evidence>
<evidence type="ECO:0000256" key="6">
    <source>
        <dbReference type="SAM" id="Phobius"/>
    </source>
</evidence>
<dbReference type="PANTHER" id="PTHR23514">
    <property type="entry name" value="BYPASS OF STOP CODON PROTEIN 6"/>
    <property type="match status" value="1"/>
</dbReference>
<feature type="transmembrane region" description="Helical" evidence="6">
    <location>
        <begin position="154"/>
        <end position="174"/>
    </location>
</feature>
<feature type="transmembrane region" description="Helical" evidence="6">
    <location>
        <begin position="308"/>
        <end position="327"/>
    </location>
</feature>
<protein>
    <submittedName>
        <fullName evidence="8">MFS transporter</fullName>
    </submittedName>
</protein>
<reference evidence="8" key="1">
    <citation type="submission" date="2020-12" db="EMBL/GenBank/DDBJ databases">
        <title>Leucobacter sp. CAS2, isolated from Chromium sludge.</title>
        <authorList>
            <person name="Xu Z."/>
        </authorList>
    </citation>
    <scope>NUCLEOTIDE SEQUENCE</scope>
    <source>
        <strain evidence="8">CSA2</strain>
    </source>
</reference>
<evidence type="ECO:0000256" key="1">
    <source>
        <dbReference type="ARBA" id="ARBA00004651"/>
    </source>
</evidence>
<feature type="region of interest" description="Disordered" evidence="5">
    <location>
        <begin position="202"/>
        <end position="221"/>
    </location>
</feature>
<feature type="transmembrane region" description="Helical" evidence="6">
    <location>
        <begin position="129"/>
        <end position="148"/>
    </location>
</feature>
<dbReference type="EMBL" id="JAEHOI010000007">
    <property type="protein sequence ID" value="MBK0422113.1"/>
    <property type="molecule type" value="Genomic_DNA"/>
</dbReference>
<evidence type="ECO:0000256" key="5">
    <source>
        <dbReference type="SAM" id="MobiDB-lite"/>
    </source>
</evidence>
<comment type="caution">
    <text evidence="8">The sequence shown here is derived from an EMBL/GenBank/DDBJ whole genome shotgun (WGS) entry which is preliminary data.</text>
</comment>
<evidence type="ECO:0000313" key="9">
    <source>
        <dbReference type="Proteomes" id="UP000618733"/>
    </source>
</evidence>
<sequence length="425" mass="43413">MLLVFALMGVGFGSWLGRLPAVRDHLGASTFEMSLIGLTLAVGSVIGLILSGRTVAILGPARSLAVCIVAQALAMTCASILFWVHLPVAGAICLAVYGFTFATGDVAMNVSGASVERALRRSRMPLFHAGYSFGSVGAMGMGALAESLRIPVPLHLGVIFVALVAGILLALRFVPNADPQTADTEVHPSVHTGPITLPATESTAESVAGTTAGNASGNASGPVAGASAASSARDYSPWRDPRILIIGLIAMSMGLAEGTAADWLPLALADGRDFANSTATLILGVFFVSMTLSRIAGTWVLPAFGRVAVLRWGALFVVAGVAITILIPASWAAVAGAVLWGVGCAYGFPVGISAASDNPQTAIRGVATVSAIAYTSFLLGPMLIGLLGEKFGLLPAFWPLAGFAVLTIVFAGSAREPDATAAQRR</sequence>
<dbReference type="AlphaFoldDB" id="A0A934QDA7"/>
<evidence type="ECO:0000259" key="7">
    <source>
        <dbReference type="PROSITE" id="PS50850"/>
    </source>
</evidence>
<dbReference type="GO" id="GO:0022857">
    <property type="term" value="F:transmembrane transporter activity"/>
    <property type="evidence" value="ECO:0007669"/>
    <property type="project" value="InterPro"/>
</dbReference>
<dbReference type="InterPro" id="IPR020846">
    <property type="entry name" value="MFS_dom"/>
</dbReference>
<feature type="transmembrane region" description="Helical" evidence="6">
    <location>
        <begin position="243"/>
        <end position="261"/>
    </location>
</feature>
<gene>
    <name evidence="8" type="ORF">JD292_08495</name>
</gene>